<dbReference type="Proteomes" id="UP000320390">
    <property type="component" value="Chromosome"/>
</dbReference>
<feature type="signal peptide" evidence="1">
    <location>
        <begin position="1"/>
        <end position="22"/>
    </location>
</feature>
<keyword evidence="1" id="KW-0732">Signal</keyword>
<evidence type="ECO:0008006" key="4">
    <source>
        <dbReference type="Google" id="ProtNLM"/>
    </source>
</evidence>
<dbReference type="EMBL" id="CP036434">
    <property type="protein sequence ID" value="QDV06539.1"/>
    <property type="molecule type" value="Genomic_DNA"/>
</dbReference>
<protein>
    <recommendedName>
        <fullName evidence="4">Nickel uptake substrate-specific transmembrane region</fullName>
    </recommendedName>
</protein>
<evidence type="ECO:0000313" key="2">
    <source>
        <dbReference type="EMBL" id="QDV06539.1"/>
    </source>
</evidence>
<feature type="chain" id="PRO_5022070704" description="Nickel uptake substrate-specific transmembrane region" evidence="1">
    <location>
        <begin position="23"/>
        <end position="574"/>
    </location>
</feature>
<organism evidence="2 3">
    <name type="scientific">Saltatorellus ferox</name>
    <dbReference type="NCBI Taxonomy" id="2528018"/>
    <lineage>
        <taxon>Bacteria</taxon>
        <taxon>Pseudomonadati</taxon>
        <taxon>Planctomycetota</taxon>
        <taxon>Planctomycetia</taxon>
        <taxon>Planctomycetia incertae sedis</taxon>
        <taxon>Saltatorellus</taxon>
    </lineage>
</organism>
<sequence precursor="true">MAVSARTLALVVALHGASIASATSDLRVVDPEGKPVAGVTLEIVDRQLGTFSESDLPLLLTSDDEGRISLEDIKRPPIDLRLATVDGGSPWAIRYVHGKRLIDENAGADLDGAKPRVYDLSEDIVCVVEESGTIQVQVAGARESDRFHATFLDQRPEPESHRNVVASGSFTGGSGSFRVPAGRGTVYLYQEGYVGAPVLTRDSPLMVAVAPGGTASVAVRFLEGPTTRLLAPFDMIPFQRIEALAPDGRTVIGEFAFDASPLRLPSRIAVVTGAANAPSEIPPMRLPKQLLRAVDVPLALPALELPDEVEGAERFVDRAPMELLFTVDPGLKIRLPEAAGGWIDQARGGLSFLSNTVQGMKMLTGIEHPAPSRVLVAGAGSGAAWQAAVTVRDAEGAVRPYVEVLVAAPGSLLARGITGADGVIHVEGIRADSVALCLVDSVADQVSLARPEPGAGSAAGVIVPGDRVELSGTWKRSPQNAGVGDLIVLVPASEEAIMEQRRFMTRAAPIAFLDAAGTFDFGSVPRGLYTLRAGSQSEAAIDLRVPEEEKARSGAGSLELSGTGASFEAVLTSR</sequence>
<evidence type="ECO:0000313" key="3">
    <source>
        <dbReference type="Proteomes" id="UP000320390"/>
    </source>
</evidence>
<reference evidence="2 3" key="1">
    <citation type="submission" date="2019-02" db="EMBL/GenBank/DDBJ databases">
        <title>Deep-cultivation of Planctomycetes and their phenomic and genomic characterization uncovers novel biology.</title>
        <authorList>
            <person name="Wiegand S."/>
            <person name="Jogler M."/>
            <person name="Boedeker C."/>
            <person name="Pinto D."/>
            <person name="Vollmers J."/>
            <person name="Rivas-Marin E."/>
            <person name="Kohn T."/>
            <person name="Peeters S.H."/>
            <person name="Heuer A."/>
            <person name="Rast P."/>
            <person name="Oberbeckmann S."/>
            <person name="Bunk B."/>
            <person name="Jeske O."/>
            <person name="Meyerdierks A."/>
            <person name="Storesund J.E."/>
            <person name="Kallscheuer N."/>
            <person name="Luecker S."/>
            <person name="Lage O.M."/>
            <person name="Pohl T."/>
            <person name="Merkel B.J."/>
            <person name="Hornburger P."/>
            <person name="Mueller R.-W."/>
            <person name="Bruemmer F."/>
            <person name="Labrenz M."/>
            <person name="Spormann A.M."/>
            <person name="Op den Camp H."/>
            <person name="Overmann J."/>
            <person name="Amann R."/>
            <person name="Jetten M.S.M."/>
            <person name="Mascher T."/>
            <person name="Medema M.H."/>
            <person name="Devos D.P."/>
            <person name="Kaster A.-K."/>
            <person name="Ovreas L."/>
            <person name="Rohde M."/>
            <person name="Galperin M.Y."/>
            <person name="Jogler C."/>
        </authorList>
    </citation>
    <scope>NUCLEOTIDE SEQUENCE [LARGE SCALE GENOMIC DNA]</scope>
    <source>
        <strain evidence="2 3">Poly30</strain>
    </source>
</reference>
<accession>A0A518ER28</accession>
<name>A0A518ER28_9BACT</name>
<evidence type="ECO:0000256" key="1">
    <source>
        <dbReference type="SAM" id="SignalP"/>
    </source>
</evidence>
<gene>
    <name evidence="2" type="ORF">Poly30_20490</name>
</gene>
<proteinExistence type="predicted"/>
<keyword evidence="3" id="KW-1185">Reference proteome</keyword>
<dbReference type="AlphaFoldDB" id="A0A518ER28"/>